<dbReference type="PANTHER" id="PTHR33969">
    <property type="entry name" value="SEGREGATION AND CONDENSATION PROTEIN A"/>
    <property type="match status" value="1"/>
</dbReference>
<dbReference type="EMBL" id="CAFBOR010000214">
    <property type="protein sequence ID" value="CAB4997969.1"/>
    <property type="molecule type" value="Genomic_DNA"/>
</dbReference>
<accession>A0A6J6X6X0</accession>
<dbReference type="EMBL" id="CAFAAH010000039">
    <property type="protein sequence ID" value="CAB4790968.1"/>
    <property type="molecule type" value="Genomic_DNA"/>
</dbReference>
<dbReference type="AlphaFoldDB" id="A0A6J6X6X0"/>
<evidence type="ECO:0000313" key="3">
    <source>
        <dbReference type="EMBL" id="CAB4860842.1"/>
    </source>
</evidence>
<dbReference type="Pfam" id="PF02616">
    <property type="entry name" value="SMC_ScpA"/>
    <property type="match status" value="1"/>
</dbReference>
<proteinExistence type="predicted"/>
<evidence type="ECO:0000313" key="1">
    <source>
        <dbReference type="EMBL" id="CAB4659413.1"/>
    </source>
</evidence>
<reference evidence="2" key="1">
    <citation type="submission" date="2020-05" db="EMBL/GenBank/DDBJ databases">
        <authorList>
            <person name="Chiriac C."/>
            <person name="Salcher M."/>
            <person name="Ghai R."/>
            <person name="Kavagutti S V."/>
        </authorList>
    </citation>
    <scope>NUCLEOTIDE SEQUENCE</scope>
</reference>
<dbReference type="EMBL" id="CAEZWM010000099">
    <property type="protein sequence ID" value="CAB4659413.1"/>
    <property type="molecule type" value="Genomic_DNA"/>
</dbReference>
<evidence type="ECO:0000313" key="2">
    <source>
        <dbReference type="EMBL" id="CAB4790968.1"/>
    </source>
</evidence>
<protein>
    <submittedName>
        <fullName evidence="2">Unannotated protein</fullName>
    </submittedName>
</protein>
<dbReference type="PANTHER" id="PTHR33969:SF2">
    <property type="entry name" value="SEGREGATION AND CONDENSATION PROTEIN A"/>
    <property type="match status" value="1"/>
</dbReference>
<dbReference type="InterPro" id="IPR003768">
    <property type="entry name" value="ScpA"/>
</dbReference>
<evidence type="ECO:0000313" key="4">
    <source>
        <dbReference type="EMBL" id="CAB4997969.1"/>
    </source>
</evidence>
<dbReference type="Gene3D" id="6.10.250.2410">
    <property type="match status" value="1"/>
</dbReference>
<dbReference type="EMBL" id="CAFBLK010000049">
    <property type="protein sequence ID" value="CAB4860842.1"/>
    <property type="molecule type" value="Genomic_DNA"/>
</dbReference>
<organism evidence="2">
    <name type="scientific">freshwater metagenome</name>
    <dbReference type="NCBI Taxonomy" id="449393"/>
    <lineage>
        <taxon>unclassified sequences</taxon>
        <taxon>metagenomes</taxon>
        <taxon>ecological metagenomes</taxon>
    </lineage>
</organism>
<name>A0A6J6X6X0_9ZZZZ</name>
<gene>
    <name evidence="1" type="ORF">UFOPK2242_00871</name>
    <name evidence="2" type="ORF">UFOPK2996_00445</name>
    <name evidence="3" type="ORF">UFOPK3317_00400</name>
    <name evidence="4" type="ORF">UFOPK3974_01328</name>
</gene>
<sequence length="324" mass="35301">MAYDVCTPVYEGPFEMLLHLILQEEVDLWELSLTELVDSFLRELEAIGSLDLDVATQFLLVASTLIELKARRLLPGTADAELDEELMRFEERDLLLSRLLACKTFKDVASMIEGRLAAGAKSVARSAGPEEPFRSLAPDPLLSTTLAQFRAAALRAFAPKEEIEQVVDLFHVQPLRTSVREAIDAVLIVLPQTGAVSFRVLVAGIEDRLEVIVRFLAVLELFKQGVLDLTQIATFGDLTVRRLAEGEQVLDRESIDDWEDSDPKTPVERSASDRRVIAALDAEGLKVLDGADVSSTAGGASVALDVTAGDHESSVIDTSVGSEV</sequence>